<comment type="caution">
    <text evidence="1">The sequence shown here is derived from an EMBL/GenBank/DDBJ whole genome shotgun (WGS) entry which is preliminary data.</text>
</comment>
<gene>
    <name evidence="1" type="ORF">M569_12749</name>
</gene>
<evidence type="ECO:0000313" key="2">
    <source>
        <dbReference type="Proteomes" id="UP000015453"/>
    </source>
</evidence>
<dbReference type="EMBL" id="AUSU01006426">
    <property type="protein sequence ID" value="EPS62045.1"/>
    <property type="molecule type" value="Genomic_DNA"/>
</dbReference>
<dbReference type="Pfam" id="PF04398">
    <property type="entry name" value="DUF538"/>
    <property type="match status" value="1"/>
</dbReference>
<evidence type="ECO:0008006" key="3">
    <source>
        <dbReference type="Google" id="ProtNLM"/>
    </source>
</evidence>
<dbReference type="PANTHER" id="PTHR31676:SF20">
    <property type="entry name" value="T19F6.7 PROTEIN"/>
    <property type="match status" value="1"/>
</dbReference>
<name>S8C5G2_9LAMI</name>
<dbReference type="SUPFAM" id="SSF141562">
    <property type="entry name" value="At5g01610-like"/>
    <property type="match status" value="1"/>
</dbReference>
<dbReference type="Proteomes" id="UP000015453">
    <property type="component" value="Unassembled WGS sequence"/>
</dbReference>
<reference evidence="1 2" key="1">
    <citation type="journal article" date="2013" name="BMC Genomics">
        <title>The miniature genome of a carnivorous plant Genlisea aurea contains a low number of genes and short non-coding sequences.</title>
        <authorList>
            <person name="Leushkin E.V."/>
            <person name="Sutormin R.A."/>
            <person name="Nabieva E.R."/>
            <person name="Penin A.A."/>
            <person name="Kondrashov A.S."/>
            <person name="Logacheva M.D."/>
        </authorList>
    </citation>
    <scope>NUCLEOTIDE SEQUENCE [LARGE SCALE GENOMIC DNA]</scope>
</reference>
<organism evidence="1 2">
    <name type="scientific">Genlisea aurea</name>
    <dbReference type="NCBI Taxonomy" id="192259"/>
    <lineage>
        <taxon>Eukaryota</taxon>
        <taxon>Viridiplantae</taxon>
        <taxon>Streptophyta</taxon>
        <taxon>Embryophyta</taxon>
        <taxon>Tracheophyta</taxon>
        <taxon>Spermatophyta</taxon>
        <taxon>Magnoliopsida</taxon>
        <taxon>eudicotyledons</taxon>
        <taxon>Gunneridae</taxon>
        <taxon>Pentapetalae</taxon>
        <taxon>asterids</taxon>
        <taxon>lamiids</taxon>
        <taxon>Lamiales</taxon>
        <taxon>Lentibulariaceae</taxon>
        <taxon>Genlisea</taxon>
    </lineage>
</organism>
<evidence type="ECO:0000313" key="1">
    <source>
        <dbReference type="EMBL" id="EPS62045.1"/>
    </source>
</evidence>
<protein>
    <recommendedName>
        <fullName evidence="3">DUF538 family protein</fullName>
    </recommendedName>
</protein>
<proteinExistence type="predicted"/>
<keyword evidence="2" id="KW-1185">Reference proteome</keyword>
<accession>S8C5G2</accession>
<dbReference type="Gene3D" id="2.30.240.10">
    <property type="entry name" value="At5g01610-like"/>
    <property type="match status" value="1"/>
</dbReference>
<sequence>MAAGGGDEKIITIRGGKECYDHSSKLLEELGFPRGLLPLKDLEECGMAAGSGFIWMKQKSEYEHFFRSTNSLVRYDREVSAFVEKGKMTKMKGIKSRQFLLWVPIVEMSVSNHKVFFKTPLEIGRSFPVSAFLDDHHHHDDKSKDHKK</sequence>
<dbReference type="InterPro" id="IPR007493">
    <property type="entry name" value="DUF538"/>
</dbReference>
<dbReference type="OrthoDB" id="1901319at2759"/>
<dbReference type="InterPro" id="IPR036758">
    <property type="entry name" value="At5g01610-like"/>
</dbReference>
<dbReference type="AlphaFoldDB" id="S8C5G2"/>
<dbReference type="PANTHER" id="PTHR31676">
    <property type="entry name" value="T31J12.3 PROTEIN-RELATED"/>
    <property type="match status" value="1"/>
</dbReference>